<evidence type="ECO:0000256" key="1">
    <source>
        <dbReference type="SAM" id="Coils"/>
    </source>
</evidence>
<dbReference type="NCBIfam" id="TIGR02794">
    <property type="entry name" value="tolA_full"/>
    <property type="match status" value="1"/>
</dbReference>
<keyword evidence="2" id="KW-1133">Transmembrane helix</keyword>
<proteinExistence type="predicted"/>
<dbReference type="Gene3D" id="3.30.1150.10">
    <property type="match status" value="1"/>
</dbReference>
<feature type="coiled-coil region" evidence="1">
    <location>
        <begin position="65"/>
        <end position="241"/>
    </location>
</feature>
<sequence>MVNNIKSNFSLALVISIIFHLGLIFMLAYSAWHYSSSYTDSGQQIDAIMVDNSIIAKQKQRQIEHDLTSQQIKQQQQQLIEQQAQELQQKQLAEQQRLKQLAKESLMAIEKQKQEQEAIAKALAEKQKLENEALKAKAQLEEQQKQALLAKQKADEEAKLLAQRAIEEKQKIEAEKKQAELAKQAALLEAEKVKKEVENQKQLLEQERLKAEKAQQEKIKAEELAKQKAADEKRKQQELNDILGSLTSKAPKAETSVSSAELNQFKQMVMSAISNKFINPSLYQGKNCILKIQLAPDGLLLNVSSIDGDPTLCREAISATKLAVFPKPKNNLLYKEVKNLQINFIPK</sequence>
<accession>A0ABR7QY67</accession>
<keyword evidence="4" id="KW-1185">Reference proteome</keyword>
<organism evidence="3 4">
    <name type="scientific">Frischella japonica</name>
    <dbReference type="NCBI Taxonomy" id="2741544"/>
    <lineage>
        <taxon>Bacteria</taxon>
        <taxon>Pseudomonadati</taxon>
        <taxon>Pseudomonadota</taxon>
        <taxon>Gammaproteobacteria</taxon>
        <taxon>Orbales</taxon>
        <taxon>Orbaceae</taxon>
        <taxon>Frischella</taxon>
    </lineage>
</organism>
<dbReference type="Pfam" id="PF06519">
    <property type="entry name" value="TolA"/>
    <property type="match status" value="1"/>
</dbReference>
<dbReference type="EMBL" id="JABURY010000016">
    <property type="protein sequence ID" value="MBC9131168.1"/>
    <property type="molecule type" value="Genomic_DNA"/>
</dbReference>
<evidence type="ECO:0000313" key="4">
    <source>
        <dbReference type="Proteomes" id="UP000651208"/>
    </source>
</evidence>
<evidence type="ECO:0000256" key="2">
    <source>
        <dbReference type="SAM" id="Phobius"/>
    </source>
</evidence>
<dbReference type="Proteomes" id="UP000651208">
    <property type="component" value="Unassembled WGS sequence"/>
</dbReference>
<keyword evidence="2" id="KW-0472">Membrane</keyword>
<evidence type="ECO:0000313" key="3">
    <source>
        <dbReference type="EMBL" id="MBC9131168.1"/>
    </source>
</evidence>
<dbReference type="InterPro" id="IPR014161">
    <property type="entry name" value="Tol-Pal_TolA"/>
</dbReference>
<reference evidence="3 4" key="1">
    <citation type="submission" date="2020-06" db="EMBL/GenBank/DDBJ databases">
        <title>Frischella cerana isolated from Apis cerana gut homogenate.</title>
        <authorList>
            <person name="Wolter L.A."/>
            <person name="Suenami S."/>
            <person name="Miyazaki R."/>
        </authorList>
    </citation>
    <scope>NUCLEOTIDE SEQUENCE [LARGE SCALE GENOMIC DNA]</scope>
    <source>
        <strain evidence="3 4">Ac13</strain>
    </source>
</reference>
<feature type="transmembrane region" description="Helical" evidence="2">
    <location>
        <begin position="12"/>
        <end position="32"/>
    </location>
</feature>
<comment type="caution">
    <text evidence="3">The sequence shown here is derived from an EMBL/GenBank/DDBJ whole genome shotgun (WGS) entry which is preliminary data.</text>
</comment>
<keyword evidence="2" id="KW-0812">Transmembrane</keyword>
<protein>
    <submittedName>
        <fullName evidence="3">Cell envelope integrity protein TolA</fullName>
    </submittedName>
</protein>
<gene>
    <name evidence="3" type="primary">tolA</name>
    <name evidence="3" type="ORF">FcAc13_07585</name>
</gene>
<dbReference type="RefSeq" id="WP_187755606.1">
    <property type="nucleotide sequence ID" value="NZ_JABURY010000016.1"/>
</dbReference>
<keyword evidence="1" id="KW-0175">Coiled coil</keyword>
<dbReference type="SUPFAM" id="SSF74653">
    <property type="entry name" value="TolA/TonB C-terminal domain"/>
    <property type="match status" value="1"/>
</dbReference>
<name>A0ABR7QY67_9GAMM</name>